<dbReference type="InterPro" id="IPR000620">
    <property type="entry name" value="EamA_dom"/>
</dbReference>
<feature type="transmembrane region" description="Helical" evidence="6">
    <location>
        <begin position="34"/>
        <end position="56"/>
    </location>
</feature>
<evidence type="ECO:0000256" key="1">
    <source>
        <dbReference type="ARBA" id="ARBA00004141"/>
    </source>
</evidence>
<evidence type="ECO:0000256" key="7">
    <source>
        <dbReference type="SAM" id="MobiDB-lite"/>
    </source>
</evidence>
<keyword evidence="3 6" id="KW-0812">Transmembrane</keyword>
<sequence length="371" mass="40106">MDAKKPYILAIVIVAIYTGMFVISKAAFNQGMNSFVFVFYRQAAASLLLLPIALALERKNLQSMSPGLLLKLFLLALIGSTLGMNLCNASVTLTSATVASATGNSTPVITFCLALLVRMEVVKLRSSSGIAKVAGVVLCLAGALAIALYTGPWLSPINHHRPFGAHAAAHASKAPSHGTWIIGTFLMFLSNVTWSMWMVLQAVLLKEYPNKMLITTAQCVFSMVQSFVVAAVAERDFTKWKLQLDVSLLAVAYTGFMVTGVSYYLQAWCVEIRGPVFLAVWNPLCFVLTIFCSSSFLGEIVHLGSIVGGLLLICGLYSMLWGKRMEGKIFECSDNATNGGQGGQEHKNPQVKELGKEEQEEATSMSAVQLV</sequence>
<feature type="transmembrane region" description="Helical" evidence="6">
    <location>
        <begin position="277"/>
        <end position="297"/>
    </location>
</feature>
<keyword evidence="4 6" id="KW-1133">Transmembrane helix</keyword>
<feature type="transmembrane region" description="Helical" evidence="6">
    <location>
        <begin position="180"/>
        <end position="200"/>
    </location>
</feature>
<comment type="subcellular location">
    <subcellularLocation>
        <location evidence="1 6">Membrane</location>
        <topology evidence="1 6">Multi-pass membrane protein</topology>
    </subcellularLocation>
</comment>
<evidence type="ECO:0000313" key="10">
    <source>
        <dbReference type="Proteomes" id="UP000095767"/>
    </source>
</evidence>
<evidence type="ECO:0000259" key="8">
    <source>
        <dbReference type="Pfam" id="PF00892"/>
    </source>
</evidence>
<comment type="similarity">
    <text evidence="2 6">Belongs to the drug/metabolite transporter (DMT) superfamily. Plant drug/metabolite exporter (P-DME) (TC 2.A.7.4) family.</text>
</comment>
<feature type="transmembrane region" description="Helical" evidence="6">
    <location>
        <begin position="7"/>
        <end position="28"/>
    </location>
</feature>
<proteinExistence type="inferred from homology"/>
<feature type="transmembrane region" description="Helical" evidence="6">
    <location>
        <begin position="129"/>
        <end position="149"/>
    </location>
</feature>
<dbReference type="PANTHER" id="PTHR31218">
    <property type="entry name" value="WAT1-RELATED PROTEIN"/>
    <property type="match status" value="1"/>
</dbReference>
<evidence type="ECO:0000256" key="4">
    <source>
        <dbReference type="ARBA" id="ARBA00022989"/>
    </source>
</evidence>
<feature type="compositionally biased region" description="Basic and acidic residues" evidence="7">
    <location>
        <begin position="344"/>
        <end position="357"/>
    </location>
</feature>
<accession>A0A1E5W5C2</accession>
<dbReference type="OrthoDB" id="1718296at2759"/>
<dbReference type="SUPFAM" id="SSF103481">
    <property type="entry name" value="Multidrug resistance efflux transporter EmrE"/>
    <property type="match status" value="2"/>
</dbReference>
<protein>
    <recommendedName>
        <fullName evidence="6">WAT1-related protein</fullName>
    </recommendedName>
</protein>
<name>A0A1E5W5C2_9POAL</name>
<comment type="caution">
    <text evidence="9">The sequence shown here is derived from an EMBL/GenBank/DDBJ whole genome shotgun (WGS) entry which is preliminary data.</text>
</comment>
<dbReference type="AlphaFoldDB" id="A0A1E5W5C2"/>
<evidence type="ECO:0000256" key="3">
    <source>
        <dbReference type="ARBA" id="ARBA00022692"/>
    </source>
</evidence>
<feature type="transmembrane region" description="Helical" evidence="6">
    <location>
        <begin position="68"/>
        <end position="86"/>
    </location>
</feature>
<evidence type="ECO:0000256" key="6">
    <source>
        <dbReference type="RuleBase" id="RU363077"/>
    </source>
</evidence>
<gene>
    <name evidence="9" type="ORF">BAE44_0006501</name>
</gene>
<keyword evidence="5 6" id="KW-0472">Membrane</keyword>
<dbReference type="GO" id="GO:0022857">
    <property type="term" value="F:transmembrane transporter activity"/>
    <property type="evidence" value="ECO:0007669"/>
    <property type="project" value="InterPro"/>
</dbReference>
<dbReference type="Pfam" id="PF00892">
    <property type="entry name" value="EamA"/>
    <property type="match status" value="2"/>
</dbReference>
<feature type="transmembrane region" description="Helical" evidence="6">
    <location>
        <begin position="212"/>
        <end position="232"/>
    </location>
</feature>
<feature type="region of interest" description="Disordered" evidence="7">
    <location>
        <begin position="339"/>
        <end position="371"/>
    </location>
</feature>
<feature type="compositionally biased region" description="Polar residues" evidence="7">
    <location>
        <begin position="362"/>
        <end position="371"/>
    </location>
</feature>
<feature type="transmembrane region" description="Helical" evidence="6">
    <location>
        <begin position="303"/>
        <end position="321"/>
    </location>
</feature>
<organism evidence="9 10">
    <name type="scientific">Dichanthelium oligosanthes</name>
    <dbReference type="NCBI Taxonomy" id="888268"/>
    <lineage>
        <taxon>Eukaryota</taxon>
        <taxon>Viridiplantae</taxon>
        <taxon>Streptophyta</taxon>
        <taxon>Embryophyta</taxon>
        <taxon>Tracheophyta</taxon>
        <taxon>Spermatophyta</taxon>
        <taxon>Magnoliopsida</taxon>
        <taxon>Liliopsida</taxon>
        <taxon>Poales</taxon>
        <taxon>Poaceae</taxon>
        <taxon>PACMAD clade</taxon>
        <taxon>Panicoideae</taxon>
        <taxon>Panicodae</taxon>
        <taxon>Paniceae</taxon>
        <taxon>Dichantheliinae</taxon>
        <taxon>Dichanthelium</taxon>
    </lineage>
</organism>
<feature type="domain" description="EamA" evidence="8">
    <location>
        <begin position="6"/>
        <end position="146"/>
    </location>
</feature>
<reference evidence="9 10" key="1">
    <citation type="submission" date="2016-09" db="EMBL/GenBank/DDBJ databases">
        <title>The draft genome of Dichanthelium oligosanthes: A C3 panicoid grass species.</title>
        <authorList>
            <person name="Studer A.J."/>
            <person name="Schnable J.C."/>
            <person name="Brutnell T.P."/>
        </authorList>
    </citation>
    <scope>NUCLEOTIDE SEQUENCE [LARGE SCALE GENOMIC DNA]</scope>
    <source>
        <strain evidence="10">cv. Kellogg 1175</strain>
        <tissue evidence="9">Leaf</tissue>
    </source>
</reference>
<feature type="transmembrane region" description="Helical" evidence="6">
    <location>
        <begin position="98"/>
        <end position="117"/>
    </location>
</feature>
<feature type="transmembrane region" description="Helical" evidence="6">
    <location>
        <begin position="244"/>
        <end position="265"/>
    </location>
</feature>
<dbReference type="EMBL" id="LWDX02021030">
    <property type="protein sequence ID" value="OEL32480.1"/>
    <property type="molecule type" value="Genomic_DNA"/>
</dbReference>
<dbReference type="InterPro" id="IPR037185">
    <property type="entry name" value="EmrE-like"/>
</dbReference>
<evidence type="ECO:0000256" key="5">
    <source>
        <dbReference type="ARBA" id="ARBA00023136"/>
    </source>
</evidence>
<dbReference type="GO" id="GO:0016020">
    <property type="term" value="C:membrane"/>
    <property type="evidence" value="ECO:0007669"/>
    <property type="project" value="UniProtKB-SubCell"/>
</dbReference>
<dbReference type="Proteomes" id="UP000095767">
    <property type="component" value="Unassembled WGS sequence"/>
</dbReference>
<keyword evidence="10" id="KW-1185">Reference proteome</keyword>
<evidence type="ECO:0000313" key="9">
    <source>
        <dbReference type="EMBL" id="OEL32480.1"/>
    </source>
</evidence>
<feature type="domain" description="EamA" evidence="8">
    <location>
        <begin position="182"/>
        <end position="320"/>
    </location>
</feature>
<evidence type="ECO:0000256" key="2">
    <source>
        <dbReference type="ARBA" id="ARBA00007635"/>
    </source>
</evidence>
<dbReference type="InterPro" id="IPR030184">
    <property type="entry name" value="WAT1-related"/>
</dbReference>